<accession>A0A977PKX7</accession>
<dbReference type="GO" id="GO:0043953">
    <property type="term" value="P:protein transport by the Tat complex"/>
    <property type="evidence" value="ECO:0007669"/>
    <property type="project" value="UniProtKB-UniRule"/>
</dbReference>
<evidence type="ECO:0000256" key="2">
    <source>
        <dbReference type="ARBA" id="ARBA00022692"/>
    </source>
</evidence>
<keyword evidence="7" id="KW-1185">Reference proteome</keyword>
<dbReference type="AlphaFoldDB" id="A0A977PKX7"/>
<dbReference type="GO" id="GO:0009977">
    <property type="term" value="F:proton motive force dependent protein transmembrane transporter activity"/>
    <property type="evidence" value="ECO:0007669"/>
    <property type="project" value="TreeGrafter"/>
</dbReference>
<reference evidence="6" key="1">
    <citation type="submission" date="2013-11" db="EMBL/GenBank/DDBJ databases">
        <title>Comparative genomics of Ignicoccus.</title>
        <authorList>
            <person name="Podar M."/>
        </authorList>
    </citation>
    <scope>NUCLEOTIDE SEQUENCE</scope>
    <source>
        <strain evidence="6">DSM 13166</strain>
    </source>
</reference>
<comment type="similarity">
    <text evidence="5">Belongs to the TatC family.</text>
</comment>
<keyword evidence="4 5" id="KW-0472">Membrane</keyword>
<dbReference type="Pfam" id="PF00902">
    <property type="entry name" value="TatC"/>
    <property type="match status" value="1"/>
</dbReference>
<feature type="transmembrane region" description="Helical" evidence="5">
    <location>
        <begin position="99"/>
        <end position="117"/>
    </location>
</feature>
<evidence type="ECO:0000256" key="4">
    <source>
        <dbReference type="ARBA" id="ARBA00023136"/>
    </source>
</evidence>
<evidence type="ECO:0000313" key="7">
    <source>
        <dbReference type="Proteomes" id="UP001063698"/>
    </source>
</evidence>
<comment type="function">
    <text evidence="5">Part of the twin-arginine translocation (Tat) system that transports large folded proteins containing a characteristic twin-arginine motif in their signal peptide across membranes.</text>
</comment>
<keyword evidence="3 5" id="KW-1133">Transmembrane helix</keyword>
<keyword evidence="5" id="KW-0653">Protein transport</keyword>
<keyword evidence="2 5" id="KW-0812">Transmembrane</keyword>
<comment type="subunit">
    <text evidence="5">Forms a complex with TatA.</text>
</comment>
<evidence type="ECO:0000256" key="1">
    <source>
        <dbReference type="ARBA" id="ARBA00004141"/>
    </source>
</evidence>
<feature type="transmembrane region" description="Helical" evidence="5">
    <location>
        <begin position="262"/>
        <end position="278"/>
    </location>
</feature>
<dbReference type="Proteomes" id="UP001063698">
    <property type="component" value="Chromosome"/>
</dbReference>
<dbReference type="GO" id="GO:0065002">
    <property type="term" value="P:intracellular protein transmembrane transport"/>
    <property type="evidence" value="ECO:0007669"/>
    <property type="project" value="TreeGrafter"/>
</dbReference>
<dbReference type="EMBL" id="CP006868">
    <property type="protein sequence ID" value="UXD22443.1"/>
    <property type="molecule type" value="Genomic_DNA"/>
</dbReference>
<keyword evidence="5" id="KW-1003">Cell membrane</keyword>
<dbReference type="GO" id="GO:0033281">
    <property type="term" value="C:TAT protein transport complex"/>
    <property type="evidence" value="ECO:0007669"/>
    <property type="project" value="UniProtKB-UniRule"/>
</dbReference>
<evidence type="ECO:0000256" key="5">
    <source>
        <dbReference type="HAMAP-Rule" id="MF_00902"/>
    </source>
</evidence>
<dbReference type="HAMAP" id="MF_00902">
    <property type="entry name" value="TatC"/>
    <property type="match status" value="1"/>
</dbReference>
<dbReference type="PRINTS" id="PR01840">
    <property type="entry name" value="TATCFAMILY"/>
</dbReference>
<feature type="transmembrane region" description="Helical" evidence="5">
    <location>
        <begin position="176"/>
        <end position="203"/>
    </location>
</feature>
<protein>
    <recommendedName>
        <fullName evidence="5">Sec-independent protein translocase protein TatC</fullName>
    </recommendedName>
</protein>
<feature type="transmembrane region" description="Helical" evidence="5">
    <location>
        <begin position="137"/>
        <end position="164"/>
    </location>
</feature>
<name>A0A977PKX7_9CREN</name>
<dbReference type="InterPro" id="IPR002033">
    <property type="entry name" value="TatC"/>
</dbReference>
<comment type="subcellular location">
    <subcellularLocation>
        <location evidence="5">Cell membrane</location>
        <topology evidence="5">Multi-pass membrane protein</topology>
    </subcellularLocation>
    <subcellularLocation>
        <location evidence="1">Membrane</location>
        <topology evidence="1">Multi-pass membrane protein</topology>
    </subcellularLocation>
</comment>
<dbReference type="PANTHER" id="PTHR30371:SF0">
    <property type="entry name" value="SEC-INDEPENDENT PROTEIN TRANSLOCASE PROTEIN TATC, CHLOROPLASTIC-RELATED"/>
    <property type="match status" value="1"/>
</dbReference>
<feature type="transmembrane region" description="Helical" evidence="5">
    <location>
        <begin position="52"/>
        <end position="78"/>
    </location>
</feature>
<keyword evidence="5" id="KW-0811">Translocation</keyword>
<evidence type="ECO:0000256" key="3">
    <source>
        <dbReference type="ARBA" id="ARBA00022989"/>
    </source>
</evidence>
<dbReference type="PANTHER" id="PTHR30371">
    <property type="entry name" value="SEC-INDEPENDENT PROTEIN TRANSLOCASE PROTEIN TATC"/>
    <property type="match status" value="1"/>
</dbReference>
<sequence>MSLAKDQEKKRKRESRFLKWIKSFFECETETAYSEEISVHIEELLVRLRRSIVAFFIALMVVIFFPINWISCPLFHIYCSSNELSHVVGAEYIRDLLKWLGYIPAMVALLRLITLAINSMGVTAIICNAEGLMNAYIMIIIWGAILLSLPYIAYQLLCYIWPALEEHEKKMLRNSILAVVGLFLLGEIFAFTIVVPFGLKLVVIFGQVAGAEVRWCLSDVINFVLFTAIVTGASFLLPIIVYYLVLIGLLRPEQLKGRNMRIAFLIIMFIAAVITPGGTGVSMIAIGIPMFVLYYLAVRMAEKAVKEREERQRKQLGELGKGGGIKFESTK</sequence>
<feature type="transmembrane region" description="Helical" evidence="5">
    <location>
        <begin position="223"/>
        <end position="250"/>
    </location>
</feature>
<proteinExistence type="inferred from homology"/>
<dbReference type="KEGG" id="ipc:IPA_04855"/>
<organism evidence="6 7">
    <name type="scientific">Ignicoccus pacificus DSM 13166</name>
    <dbReference type="NCBI Taxonomy" id="940294"/>
    <lineage>
        <taxon>Archaea</taxon>
        <taxon>Thermoproteota</taxon>
        <taxon>Thermoprotei</taxon>
        <taxon>Desulfurococcales</taxon>
        <taxon>Desulfurococcaceae</taxon>
        <taxon>Ignicoccus</taxon>
    </lineage>
</organism>
<keyword evidence="5" id="KW-0813">Transport</keyword>
<evidence type="ECO:0000313" key="6">
    <source>
        <dbReference type="EMBL" id="UXD22443.1"/>
    </source>
</evidence>
<gene>
    <name evidence="5" type="primary">tatC</name>
    <name evidence="6" type="ORF">IPA_04855</name>
</gene>